<accession>A0A2T7CNB6</accession>
<proteinExistence type="predicted"/>
<evidence type="ECO:0000313" key="1">
    <source>
        <dbReference type="EMBL" id="PUZ44816.1"/>
    </source>
</evidence>
<keyword evidence="2" id="KW-1185">Reference proteome</keyword>
<dbReference type="Gramene" id="PUZ44816">
    <property type="protein sequence ID" value="PUZ44816"/>
    <property type="gene ID" value="GQ55_8G155900"/>
</dbReference>
<reference evidence="1 2" key="1">
    <citation type="submission" date="2018-04" db="EMBL/GenBank/DDBJ databases">
        <title>WGS assembly of Panicum hallii var. hallii HAL2.</title>
        <authorList>
            <person name="Lovell J."/>
            <person name="Jenkins J."/>
            <person name="Lowry D."/>
            <person name="Mamidi S."/>
            <person name="Sreedasyam A."/>
            <person name="Weng X."/>
            <person name="Barry K."/>
            <person name="Bonette J."/>
            <person name="Campitelli B."/>
            <person name="Daum C."/>
            <person name="Gordon S."/>
            <person name="Gould B."/>
            <person name="Lipzen A."/>
            <person name="MacQueen A."/>
            <person name="Palacio-Mejia J."/>
            <person name="Plott C."/>
            <person name="Shakirov E."/>
            <person name="Shu S."/>
            <person name="Yoshinaga Y."/>
            <person name="Zane M."/>
            <person name="Rokhsar D."/>
            <person name="Grimwood J."/>
            <person name="Schmutz J."/>
            <person name="Juenger T."/>
        </authorList>
    </citation>
    <scope>NUCLEOTIDE SEQUENCE [LARGE SCALE GENOMIC DNA]</scope>
    <source>
        <strain evidence="2">cv. HAL2</strain>
    </source>
</reference>
<dbReference type="AlphaFoldDB" id="A0A2T7CNB6"/>
<dbReference type="EMBL" id="CM009756">
    <property type="protein sequence ID" value="PUZ44816.1"/>
    <property type="molecule type" value="Genomic_DNA"/>
</dbReference>
<gene>
    <name evidence="1" type="ORF">GQ55_8G155900</name>
</gene>
<sequence length="68" mass="7582">MVSDLAGTEGFSSTHFWGNHRRMRWNKCCSTVLLNNLCLCSFSCASWATSDLLLVMQKSLVPVMLGLI</sequence>
<dbReference type="Proteomes" id="UP000244336">
    <property type="component" value="Chromosome 8"/>
</dbReference>
<name>A0A2T7CNB6_9POAL</name>
<protein>
    <submittedName>
        <fullName evidence="1">Uncharacterized protein</fullName>
    </submittedName>
</protein>
<organism evidence="1 2">
    <name type="scientific">Panicum hallii var. hallii</name>
    <dbReference type="NCBI Taxonomy" id="1504633"/>
    <lineage>
        <taxon>Eukaryota</taxon>
        <taxon>Viridiplantae</taxon>
        <taxon>Streptophyta</taxon>
        <taxon>Embryophyta</taxon>
        <taxon>Tracheophyta</taxon>
        <taxon>Spermatophyta</taxon>
        <taxon>Magnoliopsida</taxon>
        <taxon>Liliopsida</taxon>
        <taxon>Poales</taxon>
        <taxon>Poaceae</taxon>
        <taxon>PACMAD clade</taxon>
        <taxon>Panicoideae</taxon>
        <taxon>Panicodae</taxon>
        <taxon>Paniceae</taxon>
        <taxon>Panicinae</taxon>
        <taxon>Panicum</taxon>
        <taxon>Panicum sect. Panicum</taxon>
    </lineage>
</organism>
<evidence type="ECO:0000313" key="2">
    <source>
        <dbReference type="Proteomes" id="UP000244336"/>
    </source>
</evidence>